<dbReference type="PANTHER" id="PTHR43051:SF1">
    <property type="entry name" value="POLYNUCLEOTIDE ADENYLYLTRANSFERASE FAMILY PROTEIN"/>
    <property type="match status" value="1"/>
</dbReference>
<dbReference type="Pfam" id="PF12626">
    <property type="entry name" value="PolyA_pol_arg_C"/>
    <property type="match status" value="1"/>
</dbReference>
<dbReference type="InterPro" id="IPR032828">
    <property type="entry name" value="PolyA_RNA-bd"/>
</dbReference>
<dbReference type="Pfam" id="PF12627">
    <property type="entry name" value="PolyA_pol_RNAbd"/>
    <property type="match status" value="1"/>
</dbReference>
<evidence type="ECO:0000256" key="1">
    <source>
        <dbReference type="ARBA" id="ARBA00022664"/>
    </source>
</evidence>
<evidence type="ECO:0000256" key="2">
    <source>
        <dbReference type="ARBA" id="ARBA00022679"/>
    </source>
</evidence>
<dbReference type="EC" id="2.7.7.19" evidence="10"/>
<keyword evidence="6" id="KW-0804">Transcription</keyword>
<gene>
    <name evidence="10" type="ORF">MNBD_GAMMA12-3308</name>
</gene>
<feature type="domain" description="tRNA nucleotidyltransferase/poly(A) polymerase RNA and SrmB- binding" evidence="9">
    <location>
        <begin position="166"/>
        <end position="228"/>
    </location>
</feature>
<dbReference type="InterPro" id="IPR052191">
    <property type="entry name" value="tRNA_ntf/polyA_polymerase_I"/>
</dbReference>
<evidence type="ECO:0000259" key="9">
    <source>
        <dbReference type="Pfam" id="PF12627"/>
    </source>
</evidence>
<reference evidence="10" key="1">
    <citation type="submission" date="2018-06" db="EMBL/GenBank/DDBJ databases">
        <authorList>
            <person name="Zhirakovskaya E."/>
        </authorList>
    </citation>
    <scope>NUCLEOTIDE SEQUENCE</scope>
</reference>
<dbReference type="InterPro" id="IPR010206">
    <property type="entry name" value="PolA_pol_I"/>
</dbReference>
<dbReference type="CDD" id="cd05398">
    <property type="entry name" value="NT_ClassII-CCAase"/>
    <property type="match status" value="1"/>
</dbReference>
<evidence type="ECO:0000256" key="5">
    <source>
        <dbReference type="ARBA" id="ARBA00022884"/>
    </source>
</evidence>
<dbReference type="PANTHER" id="PTHR43051">
    <property type="entry name" value="POLYNUCLEOTIDE ADENYLYLTRANSFERASE FAMILY PROTEIN"/>
    <property type="match status" value="1"/>
</dbReference>
<evidence type="ECO:0000256" key="4">
    <source>
        <dbReference type="ARBA" id="ARBA00022840"/>
    </source>
</evidence>
<evidence type="ECO:0000256" key="6">
    <source>
        <dbReference type="ARBA" id="ARBA00023163"/>
    </source>
</evidence>
<dbReference type="GO" id="GO:0043633">
    <property type="term" value="P:polyadenylation-dependent RNA catabolic process"/>
    <property type="evidence" value="ECO:0007669"/>
    <property type="project" value="InterPro"/>
</dbReference>
<dbReference type="Gene3D" id="1.10.3090.10">
    <property type="entry name" value="cca-adding enzyme, domain 2"/>
    <property type="match status" value="1"/>
</dbReference>
<proteinExistence type="inferred from homology"/>
<evidence type="ECO:0000313" key="10">
    <source>
        <dbReference type="EMBL" id="VAW73307.1"/>
    </source>
</evidence>
<dbReference type="NCBIfam" id="TIGR01942">
    <property type="entry name" value="pcnB"/>
    <property type="match status" value="1"/>
</dbReference>
<keyword evidence="10" id="KW-0548">Nucleotidyltransferase</keyword>
<keyword evidence="4" id="KW-0067">ATP-binding</keyword>
<keyword evidence="2 10" id="KW-0808">Transferase</keyword>
<keyword evidence="1" id="KW-0507">mRNA processing</keyword>
<dbReference type="InterPro" id="IPR025866">
    <property type="entry name" value="PolyA_pol_arg_C_dom"/>
</dbReference>
<evidence type="ECO:0000259" key="7">
    <source>
        <dbReference type="Pfam" id="PF01743"/>
    </source>
</evidence>
<dbReference type="EMBL" id="UOFL01000043">
    <property type="protein sequence ID" value="VAW73307.1"/>
    <property type="molecule type" value="Genomic_DNA"/>
</dbReference>
<organism evidence="10">
    <name type="scientific">hydrothermal vent metagenome</name>
    <dbReference type="NCBI Taxonomy" id="652676"/>
    <lineage>
        <taxon>unclassified sequences</taxon>
        <taxon>metagenomes</taxon>
        <taxon>ecological metagenomes</taxon>
    </lineage>
</organism>
<evidence type="ECO:0000259" key="8">
    <source>
        <dbReference type="Pfam" id="PF12626"/>
    </source>
</evidence>
<name>A0A3B0YCK1_9ZZZZ</name>
<evidence type="ECO:0000256" key="3">
    <source>
        <dbReference type="ARBA" id="ARBA00022741"/>
    </source>
</evidence>
<dbReference type="InterPro" id="IPR002646">
    <property type="entry name" value="PolA_pol_head_dom"/>
</dbReference>
<dbReference type="HAMAP" id="MF_00957">
    <property type="entry name" value="PolyA_pol"/>
    <property type="match status" value="1"/>
</dbReference>
<dbReference type="GO" id="GO:0005524">
    <property type="term" value="F:ATP binding"/>
    <property type="evidence" value="ECO:0007669"/>
    <property type="project" value="UniProtKB-KW"/>
</dbReference>
<keyword evidence="5" id="KW-0694">RNA-binding</keyword>
<feature type="domain" description="Poly A polymerase head" evidence="7">
    <location>
        <begin position="12"/>
        <end position="139"/>
    </location>
</feature>
<dbReference type="GO" id="GO:0003723">
    <property type="term" value="F:RNA binding"/>
    <property type="evidence" value="ECO:0007669"/>
    <property type="project" value="UniProtKB-KW"/>
</dbReference>
<keyword evidence="3" id="KW-0547">Nucleotide-binding</keyword>
<dbReference type="GO" id="GO:0006397">
    <property type="term" value="P:mRNA processing"/>
    <property type="evidence" value="ECO:0007669"/>
    <property type="project" value="UniProtKB-KW"/>
</dbReference>
<dbReference type="SUPFAM" id="SSF81891">
    <property type="entry name" value="Poly A polymerase C-terminal region-like"/>
    <property type="match status" value="1"/>
</dbReference>
<dbReference type="AlphaFoldDB" id="A0A3B0YCK1"/>
<dbReference type="Gene3D" id="3.30.460.10">
    <property type="entry name" value="Beta Polymerase, domain 2"/>
    <property type="match status" value="1"/>
</dbReference>
<accession>A0A3B0YCK1</accession>
<feature type="domain" description="Polymerase A arginine-rich C-terminal" evidence="8">
    <location>
        <begin position="288"/>
        <end position="393"/>
    </location>
</feature>
<dbReference type="InterPro" id="IPR043519">
    <property type="entry name" value="NT_sf"/>
</dbReference>
<dbReference type="SUPFAM" id="SSF81301">
    <property type="entry name" value="Nucleotidyltransferase"/>
    <property type="match status" value="1"/>
</dbReference>
<dbReference type="Pfam" id="PF01743">
    <property type="entry name" value="PolyA_pol"/>
    <property type="match status" value="1"/>
</dbReference>
<sequence>MIERLQEAGYQAYLVGGSVRDLLLGHDPKDFDIATSAEPDEIAAEFKNCRLIGRRFRLAHIYYGRELIEVATFRGSADELKDEHLSESGRILRDNVFGTLEEDAIRRDFTINALYYDPVKNEVTDYVNGMQDLRQSKLRLIGDIEQRYREDPVRMLRAARFAAKLNFHIDPAEEQLIYTHGRLLGDISPARLFEESRKLFMSGCALTTFEMLRHYHLFEYLYPQAAQALSIKDSEFPLQMVIQGMKNTDSRIAEGKPVTPAFLYAVILWEAVRLLANDIQSSEQISAGTALEQAGAIVTRNQVQHISIPKRFSHPMKEIWKLQPRFSNRRPKSVPRLIAHPRFRAAYDFLLLRAGVGEAEEELADWWTEIQLTHKVPEHVHKKRPNTRPRRKRSQK</sequence>
<protein>
    <submittedName>
        <fullName evidence="10">Poly(A) polymerase</fullName>
        <ecNumber evidence="10">2.7.7.19</ecNumber>
    </submittedName>
</protein>
<dbReference type="GO" id="GO:1990817">
    <property type="term" value="F:poly(A) RNA polymerase activity"/>
    <property type="evidence" value="ECO:0007669"/>
    <property type="project" value="UniProtKB-EC"/>
</dbReference>